<evidence type="ECO:0000256" key="1">
    <source>
        <dbReference type="SAM" id="MobiDB-lite"/>
    </source>
</evidence>
<gene>
    <name evidence="2" type="ORF">PG986_014429</name>
</gene>
<evidence type="ECO:0000313" key="2">
    <source>
        <dbReference type="EMBL" id="KAK7937561.1"/>
    </source>
</evidence>
<organism evidence="2 3">
    <name type="scientific">Apiospora aurea</name>
    <dbReference type="NCBI Taxonomy" id="335848"/>
    <lineage>
        <taxon>Eukaryota</taxon>
        <taxon>Fungi</taxon>
        <taxon>Dikarya</taxon>
        <taxon>Ascomycota</taxon>
        <taxon>Pezizomycotina</taxon>
        <taxon>Sordariomycetes</taxon>
        <taxon>Xylariomycetidae</taxon>
        <taxon>Amphisphaeriales</taxon>
        <taxon>Apiosporaceae</taxon>
        <taxon>Apiospora</taxon>
    </lineage>
</organism>
<accession>A0ABR1PSY5</accession>
<feature type="region of interest" description="Disordered" evidence="1">
    <location>
        <begin position="58"/>
        <end position="98"/>
    </location>
</feature>
<sequence>MTTYIVQCTRSYNASDDANAVAGIDSDADAEYETDPEYVAAVPAAAAEPLSVYDVIPDEDGGTVIPNSHMRQKGPRQLPLPRRPRGSQSTVERQPART</sequence>
<dbReference type="RefSeq" id="XP_066692889.1">
    <property type="nucleotide sequence ID" value="XM_066850651.1"/>
</dbReference>
<dbReference type="EMBL" id="JAQQWE010000010">
    <property type="protein sequence ID" value="KAK7937561.1"/>
    <property type="molecule type" value="Genomic_DNA"/>
</dbReference>
<reference evidence="2 3" key="1">
    <citation type="submission" date="2023-01" db="EMBL/GenBank/DDBJ databases">
        <title>Analysis of 21 Apiospora genomes using comparative genomics revels a genus with tremendous synthesis potential of carbohydrate active enzymes and secondary metabolites.</title>
        <authorList>
            <person name="Sorensen T."/>
        </authorList>
    </citation>
    <scope>NUCLEOTIDE SEQUENCE [LARGE SCALE GENOMIC DNA]</scope>
    <source>
        <strain evidence="2 3">CBS 24483</strain>
    </source>
</reference>
<dbReference type="GeneID" id="92083713"/>
<protein>
    <submittedName>
        <fullName evidence="2">Uncharacterized protein</fullName>
    </submittedName>
</protein>
<evidence type="ECO:0000313" key="3">
    <source>
        <dbReference type="Proteomes" id="UP001391051"/>
    </source>
</evidence>
<keyword evidence="3" id="KW-1185">Reference proteome</keyword>
<comment type="caution">
    <text evidence="2">The sequence shown here is derived from an EMBL/GenBank/DDBJ whole genome shotgun (WGS) entry which is preliminary data.</text>
</comment>
<proteinExistence type="predicted"/>
<dbReference type="Proteomes" id="UP001391051">
    <property type="component" value="Unassembled WGS sequence"/>
</dbReference>
<name>A0ABR1PSY5_9PEZI</name>